<dbReference type="InterPro" id="IPR036390">
    <property type="entry name" value="WH_DNA-bd_sf"/>
</dbReference>
<dbReference type="GO" id="GO:0003700">
    <property type="term" value="F:DNA-binding transcription factor activity"/>
    <property type="evidence" value="ECO:0007669"/>
    <property type="project" value="InterPro"/>
</dbReference>
<keyword evidence="9" id="KW-1185">Reference proteome</keyword>
<evidence type="ECO:0000259" key="5">
    <source>
        <dbReference type="PROSITE" id="PS50931"/>
    </source>
</evidence>
<dbReference type="GO" id="GO:0043565">
    <property type="term" value="F:sequence-specific DNA binding"/>
    <property type="evidence" value="ECO:0007669"/>
    <property type="project" value="TreeGrafter"/>
</dbReference>
<evidence type="ECO:0000256" key="4">
    <source>
        <dbReference type="ARBA" id="ARBA00023163"/>
    </source>
</evidence>
<dbReference type="PRINTS" id="PR00039">
    <property type="entry name" value="HTHLYSR"/>
</dbReference>
<dbReference type="Gene3D" id="1.10.10.10">
    <property type="entry name" value="Winged helix-like DNA-binding domain superfamily/Winged helix DNA-binding domain"/>
    <property type="match status" value="1"/>
</dbReference>
<dbReference type="Pfam" id="PF03466">
    <property type="entry name" value="LysR_substrate"/>
    <property type="match status" value="1"/>
</dbReference>
<feature type="domain" description="HTH lysR-type" evidence="5">
    <location>
        <begin position="1"/>
        <end position="58"/>
    </location>
</feature>
<comment type="caution">
    <text evidence="6">The sequence shown here is derived from an EMBL/GenBank/DDBJ whole genome shotgun (WGS) entry which is preliminary data.</text>
</comment>
<evidence type="ECO:0000256" key="1">
    <source>
        <dbReference type="ARBA" id="ARBA00009437"/>
    </source>
</evidence>
<dbReference type="FunFam" id="1.10.10.10:FF:000001">
    <property type="entry name" value="LysR family transcriptional regulator"/>
    <property type="match status" value="1"/>
</dbReference>
<dbReference type="InterPro" id="IPR005119">
    <property type="entry name" value="LysR_subst-bd"/>
</dbReference>
<evidence type="ECO:0000256" key="3">
    <source>
        <dbReference type="ARBA" id="ARBA00023125"/>
    </source>
</evidence>
<sequence length="316" mass="36011">MNLNDVSLFIRIVETGSFTSAAESLGIQKSTISRRIAQLEDDLGVRLLQRTTRKLKLTDDGEELFSRCQPLINELETARDQLSATQEDPRGRLRITMPSELGVFMMNDVVSTFMQRYPKINLEVELSTRLVDLIEEGVDLAIRVGELADSSLIARRVAHVSRALYASPDYLKRMGTPKTPDDLEKYECFGQLKAHEYWEFEGWPTAVEVKGHLKVNSIAFAKEMVMQGHGIARLPRVYCRNCVQAGELVEILTDYKCPLIEINAIYPSRRHLNPKVRLFIDHMMEMIVDHPWVTEMMITPASELPGQSPETTLEHH</sequence>
<proteinExistence type="inferred from homology"/>
<dbReference type="InterPro" id="IPR000847">
    <property type="entry name" value="LysR_HTH_N"/>
</dbReference>
<dbReference type="GO" id="GO:0006351">
    <property type="term" value="P:DNA-templated transcription"/>
    <property type="evidence" value="ECO:0007669"/>
    <property type="project" value="TreeGrafter"/>
</dbReference>
<organism evidence="6 8">
    <name type="scientific">Neptunomonas phycophila</name>
    <dbReference type="NCBI Taxonomy" id="1572645"/>
    <lineage>
        <taxon>Bacteria</taxon>
        <taxon>Pseudomonadati</taxon>
        <taxon>Pseudomonadota</taxon>
        <taxon>Gammaproteobacteria</taxon>
        <taxon>Oceanospirillales</taxon>
        <taxon>Oceanospirillaceae</taxon>
        <taxon>Neptunomonas</taxon>
    </lineage>
</organism>
<dbReference type="Proteomes" id="UP001169862">
    <property type="component" value="Unassembled WGS sequence"/>
</dbReference>
<reference evidence="6" key="1">
    <citation type="submission" date="2023-07" db="EMBL/GenBank/DDBJ databases">
        <title>Genome content predicts the carbon catabolic preferences of heterotrophic bacteria.</title>
        <authorList>
            <person name="Gralka M."/>
        </authorList>
    </citation>
    <scope>NUCLEOTIDE SEQUENCE</scope>
    <source>
        <strain evidence="7">5G01</strain>
        <strain evidence="6">I2M16</strain>
    </source>
</reference>
<keyword evidence="4" id="KW-0804">Transcription</keyword>
<dbReference type="AlphaFoldDB" id="A0AAW7XE04"/>
<dbReference type="CDD" id="cd08422">
    <property type="entry name" value="PBP2_CrgA_like"/>
    <property type="match status" value="1"/>
</dbReference>
<dbReference type="SUPFAM" id="SSF53850">
    <property type="entry name" value="Periplasmic binding protein-like II"/>
    <property type="match status" value="1"/>
</dbReference>
<evidence type="ECO:0000256" key="2">
    <source>
        <dbReference type="ARBA" id="ARBA00023015"/>
    </source>
</evidence>
<dbReference type="EMBL" id="JAUOPG010000001">
    <property type="protein sequence ID" value="MDO6452406.1"/>
    <property type="molecule type" value="Genomic_DNA"/>
</dbReference>
<dbReference type="PANTHER" id="PTHR30537:SF5">
    <property type="entry name" value="HTH-TYPE TRANSCRIPTIONAL ACTIVATOR TTDR-RELATED"/>
    <property type="match status" value="1"/>
</dbReference>
<evidence type="ECO:0000313" key="6">
    <source>
        <dbReference type="EMBL" id="MDO6452406.1"/>
    </source>
</evidence>
<evidence type="ECO:0000313" key="8">
    <source>
        <dbReference type="Proteomes" id="UP001169862"/>
    </source>
</evidence>
<evidence type="ECO:0000313" key="9">
    <source>
        <dbReference type="Proteomes" id="UP001177341"/>
    </source>
</evidence>
<dbReference type="Proteomes" id="UP001177341">
    <property type="component" value="Unassembled WGS sequence"/>
</dbReference>
<dbReference type="Gene3D" id="3.40.190.290">
    <property type="match status" value="1"/>
</dbReference>
<dbReference type="PANTHER" id="PTHR30537">
    <property type="entry name" value="HTH-TYPE TRANSCRIPTIONAL REGULATOR"/>
    <property type="match status" value="1"/>
</dbReference>
<accession>A0AAW7XE04</accession>
<keyword evidence="2" id="KW-0805">Transcription regulation</keyword>
<name>A0AAW7XE04_9GAMM</name>
<dbReference type="SUPFAM" id="SSF46785">
    <property type="entry name" value="Winged helix' DNA-binding domain"/>
    <property type="match status" value="1"/>
</dbReference>
<dbReference type="InterPro" id="IPR058163">
    <property type="entry name" value="LysR-type_TF_proteobact-type"/>
</dbReference>
<dbReference type="RefSeq" id="WP_075172169.1">
    <property type="nucleotide sequence ID" value="NZ_CAXHZV010000001.1"/>
</dbReference>
<dbReference type="EMBL" id="JAUYVO010000001">
    <property type="protein sequence ID" value="MDP2521371.1"/>
    <property type="molecule type" value="Genomic_DNA"/>
</dbReference>
<dbReference type="Pfam" id="PF00126">
    <property type="entry name" value="HTH_1"/>
    <property type="match status" value="1"/>
</dbReference>
<comment type="similarity">
    <text evidence="1">Belongs to the LysR transcriptional regulatory family.</text>
</comment>
<dbReference type="InterPro" id="IPR036388">
    <property type="entry name" value="WH-like_DNA-bd_sf"/>
</dbReference>
<dbReference type="PROSITE" id="PS50931">
    <property type="entry name" value="HTH_LYSR"/>
    <property type="match status" value="1"/>
</dbReference>
<evidence type="ECO:0000313" key="7">
    <source>
        <dbReference type="EMBL" id="MDP2521371.1"/>
    </source>
</evidence>
<protein>
    <submittedName>
        <fullName evidence="6">LysR family transcriptional regulator</fullName>
    </submittedName>
</protein>
<gene>
    <name evidence="6" type="ORF">Q4490_02405</name>
    <name evidence="7" type="ORF">Q8W30_02205</name>
</gene>
<dbReference type="GeneID" id="89456250"/>
<keyword evidence="3" id="KW-0238">DNA-binding</keyword>